<reference evidence="1 2" key="1">
    <citation type="submission" date="2024-11" db="EMBL/GenBank/DDBJ databases">
        <title>A near-complete genome assembly of Cinchona calisaya.</title>
        <authorList>
            <person name="Lian D.C."/>
            <person name="Zhao X.W."/>
            <person name="Wei L."/>
        </authorList>
    </citation>
    <scope>NUCLEOTIDE SEQUENCE [LARGE SCALE GENOMIC DNA]</scope>
    <source>
        <tissue evidence="1">Nenye</tissue>
    </source>
</reference>
<comment type="caution">
    <text evidence="1">The sequence shown here is derived from an EMBL/GenBank/DDBJ whole genome shotgun (WGS) entry which is preliminary data.</text>
</comment>
<dbReference type="AlphaFoldDB" id="A0ABD2YZW5"/>
<evidence type="ECO:0000313" key="1">
    <source>
        <dbReference type="EMBL" id="KAL3512096.1"/>
    </source>
</evidence>
<name>A0ABD2YZW5_9GENT</name>
<organism evidence="1 2">
    <name type="scientific">Cinchona calisaya</name>
    <dbReference type="NCBI Taxonomy" id="153742"/>
    <lineage>
        <taxon>Eukaryota</taxon>
        <taxon>Viridiplantae</taxon>
        <taxon>Streptophyta</taxon>
        <taxon>Embryophyta</taxon>
        <taxon>Tracheophyta</taxon>
        <taxon>Spermatophyta</taxon>
        <taxon>Magnoliopsida</taxon>
        <taxon>eudicotyledons</taxon>
        <taxon>Gunneridae</taxon>
        <taxon>Pentapetalae</taxon>
        <taxon>asterids</taxon>
        <taxon>lamiids</taxon>
        <taxon>Gentianales</taxon>
        <taxon>Rubiaceae</taxon>
        <taxon>Cinchonoideae</taxon>
        <taxon>Cinchoneae</taxon>
        <taxon>Cinchona</taxon>
    </lineage>
</organism>
<sequence length="147" mass="16957">MARKSSGKRAVESLEEKFPVKSVLGKVYVHSKAADNFDVGDEVENFLQGTGFENLLKFARQEQRVCWFLVEALASHYNPKEQVFNFGSVTLYFGLRDILNILGLPISDPDHCLAHWPIRTAELWQEYQDQAYWLHKSKKKDEGNKSH</sequence>
<keyword evidence="2" id="KW-1185">Reference proteome</keyword>
<evidence type="ECO:0000313" key="2">
    <source>
        <dbReference type="Proteomes" id="UP001630127"/>
    </source>
</evidence>
<protein>
    <submittedName>
        <fullName evidence="1">Uncharacterized protein</fullName>
    </submittedName>
</protein>
<gene>
    <name evidence="1" type="ORF">ACH5RR_024813</name>
</gene>
<proteinExistence type="predicted"/>
<accession>A0ABD2YZW5</accession>
<dbReference type="EMBL" id="JBJUIK010000011">
    <property type="protein sequence ID" value="KAL3512096.1"/>
    <property type="molecule type" value="Genomic_DNA"/>
</dbReference>
<dbReference type="Proteomes" id="UP001630127">
    <property type="component" value="Unassembled WGS sequence"/>
</dbReference>